<accession>A0A512MCM1</accession>
<protein>
    <submittedName>
        <fullName evidence="2">Uncharacterized protein</fullName>
    </submittedName>
</protein>
<keyword evidence="1" id="KW-0812">Transmembrane</keyword>
<keyword evidence="1" id="KW-1133">Transmembrane helix</keyword>
<dbReference type="Proteomes" id="UP000321577">
    <property type="component" value="Unassembled WGS sequence"/>
</dbReference>
<dbReference type="EMBL" id="BKAG01000030">
    <property type="protein sequence ID" value="GEP44477.1"/>
    <property type="molecule type" value="Genomic_DNA"/>
</dbReference>
<evidence type="ECO:0000313" key="2">
    <source>
        <dbReference type="EMBL" id="GEP44477.1"/>
    </source>
</evidence>
<keyword evidence="1" id="KW-0472">Membrane</keyword>
<evidence type="ECO:0000313" key="3">
    <source>
        <dbReference type="Proteomes" id="UP000321577"/>
    </source>
</evidence>
<proteinExistence type="predicted"/>
<name>A0A512MCM1_9BACT</name>
<dbReference type="RefSeq" id="WP_146852458.1">
    <property type="nucleotide sequence ID" value="NZ_BKAG01000030.1"/>
</dbReference>
<feature type="transmembrane region" description="Helical" evidence="1">
    <location>
        <begin position="95"/>
        <end position="115"/>
    </location>
</feature>
<gene>
    <name evidence="2" type="ORF">BGE01nite_37680</name>
</gene>
<dbReference type="AlphaFoldDB" id="A0A512MCM1"/>
<feature type="transmembrane region" description="Helical" evidence="1">
    <location>
        <begin position="7"/>
        <end position="29"/>
    </location>
</feature>
<keyword evidence="3" id="KW-1185">Reference proteome</keyword>
<comment type="caution">
    <text evidence="2">The sequence shown here is derived from an EMBL/GenBank/DDBJ whole genome shotgun (WGS) entry which is preliminary data.</text>
</comment>
<feature type="transmembrane region" description="Helical" evidence="1">
    <location>
        <begin position="71"/>
        <end position="89"/>
    </location>
</feature>
<evidence type="ECO:0000256" key="1">
    <source>
        <dbReference type="SAM" id="Phobius"/>
    </source>
</evidence>
<organism evidence="2 3">
    <name type="scientific">Brevifollis gellanilyticus</name>
    <dbReference type="NCBI Taxonomy" id="748831"/>
    <lineage>
        <taxon>Bacteria</taxon>
        <taxon>Pseudomonadati</taxon>
        <taxon>Verrucomicrobiota</taxon>
        <taxon>Verrucomicrobiia</taxon>
        <taxon>Verrucomicrobiales</taxon>
        <taxon>Verrucomicrobiaceae</taxon>
    </lineage>
</organism>
<sequence>MKTFRTFIRWICWLAFIVLCLLTLLKMLFNTFYFSHPELMHPLIATLVMVLNLLPPVLFIWINRRVERHRLAWAAAVLSCVVLLAPDLVTEGPLFSQVFAIQAGVISLPFLLTLVHRNESLSLE</sequence>
<feature type="transmembrane region" description="Helical" evidence="1">
    <location>
        <begin position="41"/>
        <end position="62"/>
    </location>
</feature>
<reference evidence="2 3" key="1">
    <citation type="submission" date="2019-07" db="EMBL/GenBank/DDBJ databases">
        <title>Whole genome shotgun sequence of Brevifollis gellanilyticus NBRC 108608.</title>
        <authorList>
            <person name="Hosoyama A."/>
            <person name="Uohara A."/>
            <person name="Ohji S."/>
            <person name="Ichikawa N."/>
        </authorList>
    </citation>
    <scope>NUCLEOTIDE SEQUENCE [LARGE SCALE GENOMIC DNA]</scope>
    <source>
        <strain evidence="2 3">NBRC 108608</strain>
    </source>
</reference>